<evidence type="ECO:0000256" key="3">
    <source>
        <dbReference type="ARBA" id="ARBA00022525"/>
    </source>
</evidence>
<comment type="similarity">
    <text evidence="2">Belongs to the granulin family.</text>
</comment>
<name>A0A3Q3BG16_KRYMA</name>
<dbReference type="STRING" id="37003.ENSKMAP00000023709"/>
<accession>A0A3Q3BG16</accession>
<dbReference type="AlphaFoldDB" id="A0A3Q3BG16"/>
<dbReference type="InterPro" id="IPR039036">
    <property type="entry name" value="Granulin_fam"/>
</dbReference>
<dbReference type="GO" id="GO:0005576">
    <property type="term" value="C:extracellular region"/>
    <property type="evidence" value="ECO:0007669"/>
    <property type="project" value="UniProtKB-SubCell"/>
</dbReference>
<dbReference type="SMART" id="SM00277">
    <property type="entry name" value="GRAN"/>
    <property type="match status" value="1"/>
</dbReference>
<protein>
    <recommendedName>
        <fullName evidence="5">Granulins domain-containing protein</fullName>
    </recommendedName>
</protein>
<evidence type="ECO:0000313" key="6">
    <source>
        <dbReference type="Ensembl" id="ENSKMAP00000023709.1"/>
    </source>
</evidence>
<sequence>MGPLVTTWFTKLAARTEPGGAADVKCDDKSSCASGTTCCRLQSGEWGCCPVSCGLLVSPQAVCCEDHEHCCPQGYTCNMKTKTCPQVLSWSSGSQQVLLRFSSGSHWLSSCLQAVCCGGSRRCCPGGFSCNLKAGPSRSS</sequence>
<proteinExistence type="inferred from homology"/>
<dbReference type="Gene3D" id="2.10.25.160">
    <property type="entry name" value="Granulin"/>
    <property type="match status" value="2"/>
</dbReference>
<evidence type="ECO:0000259" key="5">
    <source>
        <dbReference type="PROSITE" id="PS00799"/>
    </source>
</evidence>
<comment type="subcellular location">
    <subcellularLocation>
        <location evidence="1">Secreted</location>
    </subcellularLocation>
</comment>
<dbReference type="GeneTree" id="ENSGT01120000273892"/>
<dbReference type="PROSITE" id="PS00799">
    <property type="entry name" value="GRANULINS"/>
    <property type="match status" value="1"/>
</dbReference>
<reference evidence="6" key="2">
    <citation type="submission" date="2025-09" db="UniProtKB">
        <authorList>
            <consortium name="Ensembl"/>
        </authorList>
    </citation>
    <scope>IDENTIFICATION</scope>
</reference>
<evidence type="ECO:0000256" key="1">
    <source>
        <dbReference type="ARBA" id="ARBA00004613"/>
    </source>
</evidence>
<dbReference type="Pfam" id="PF00396">
    <property type="entry name" value="Granulin"/>
    <property type="match status" value="2"/>
</dbReference>
<organism evidence="6 7">
    <name type="scientific">Kryptolebias marmoratus</name>
    <name type="common">Mangrove killifish</name>
    <name type="synonym">Rivulus marmoratus</name>
    <dbReference type="NCBI Taxonomy" id="37003"/>
    <lineage>
        <taxon>Eukaryota</taxon>
        <taxon>Metazoa</taxon>
        <taxon>Chordata</taxon>
        <taxon>Craniata</taxon>
        <taxon>Vertebrata</taxon>
        <taxon>Euteleostomi</taxon>
        <taxon>Actinopterygii</taxon>
        <taxon>Neopterygii</taxon>
        <taxon>Teleostei</taxon>
        <taxon>Neoteleostei</taxon>
        <taxon>Acanthomorphata</taxon>
        <taxon>Ovalentaria</taxon>
        <taxon>Atherinomorphae</taxon>
        <taxon>Cyprinodontiformes</taxon>
        <taxon>Rivulidae</taxon>
        <taxon>Kryptolebias</taxon>
    </lineage>
</organism>
<keyword evidence="3" id="KW-0964">Secreted</keyword>
<dbReference type="Ensembl" id="ENSKMAT00000024011.1">
    <property type="protein sequence ID" value="ENSKMAP00000023709.1"/>
    <property type="gene ID" value="ENSKMAG00000017575.1"/>
</dbReference>
<evidence type="ECO:0000313" key="7">
    <source>
        <dbReference type="Proteomes" id="UP000264800"/>
    </source>
</evidence>
<dbReference type="SUPFAM" id="SSF57277">
    <property type="entry name" value="Granulin repeat"/>
    <property type="match status" value="1"/>
</dbReference>
<feature type="domain" description="Granulins" evidence="5">
    <location>
        <begin position="64"/>
        <end position="77"/>
    </location>
</feature>
<reference evidence="6" key="1">
    <citation type="submission" date="2025-08" db="UniProtKB">
        <authorList>
            <consortium name="Ensembl"/>
        </authorList>
    </citation>
    <scope>IDENTIFICATION</scope>
</reference>
<evidence type="ECO:0000256" key="2">
    <source>
        <dbReference type="ARBA" id="ARBA00010093"/>
    </source>
</evidence>
<evidence type="ECO:0000256" key="4">
    <source>
        <dbReference type="ARBA" id="ARBA00023157"/>
    </source>
</evidence>
<keyword evidence="4" id="KW-1015">Disulfide bond</keyword>
<keyword evidence="7" id="KW-1185">Reference proteome</keyword>
<dbReference type="PANTHER" id="PTHR12274">
    <property type="entry name" value="GRANULIN"/>
    <property type="match status" value="1"/>
</dbReference>
<dbReference type="InterPro" id="IPR037277">
    <property type="entry name" value="Granulin_sf"/>
</dbReference>
<dbReference type="Proteomes" id="UP000264800">
    <property type="component" value="Unplaced"/>
</dbReference>
<dbReference type="PANTHER" id="PTHR12274:SF3">
    <property type="entry name" value="PROGRANULIN"/>
    <property type="match status" value="1"/>
</dbReference>
<dbReference type="InterPro" id="IPR000118">
    <property type="entry name" value="Granulin"/>
</dbReference>